<dbReference type="GO" id="GO:0030244">
    <property type="term" value="P:cellulose biosynthetic process"/>
    <property type="evidence" value="ECO:0007669"/>
    <property type="project" value="InterPro"/>
</dbReference>
<keyword evidence="2" id="KW-0328">Glycosyltransferase</keyword>
<evidence type="ECO:0000256" key="4">
    <source>
        <dbReference type="ARBA" id="ARBA00022692"/>
    </source>
</evidence>
<evidence type="ECO:0000256" key="3">
    <source>
        <dbReference type="ARBA" id="ARBA00022679"/>
    </source>
</evidence>
<accession>A0A7J7LZV7</accession>
<sequence length="181" mass="19664">MSAIPIEVESIGGDGTGDVGLSSSKVGDLKKKKNEDGGESGLEKSYLDTEQSVNIFNDTVLRQFIDNFLLEWKSNIASTPPKSDTPDKDQAASVLKAKDDNGISPINANASGGKSVLGLSEEKRGMMGLKYGCRVEDIISSLAIQYRGWKSVYYNPDRRAFLGVAPITLDQSLVRRTAMNW</sequence>
<keyword evidence="5" id="KW-1133">Transmembrane helix</keyword>
<protein>
    <submittedName>
        <fullName evidence="9">Uncharacterized protein</fullName>
    </submittedName>
</protein>
<proteinExistence type="predicted"/>
<dbReference type="GO" id="GO:0012505">
    <property type="term" value="C:endomembrane system"/>
    <property type="evidence" value="ECO:0007669"/>
    <property type="project" value="UniProtKB-SubCell"/>
</dbReference>
<evidence type="ECO:0000313" key="9">
    <source>
        <dbReference type="EMBL" id="KAF6148084.1"/>
    </source>
</evidence>
<dbReference type="Proteomes" id="UP000541444">
    <property type="component" value="Unassembled WGS sequence"/>
</dbReference>
<dbReference type="InterPro" id="IPR005150">
    <property type="entry name" value="Cellulose_synth"/>
</dbReference>
<dbReference type="AlphaFoldDB" id="A0A7J7LZV7"/>
<dbReference type="GO" id="GO:0016760">
    <property type="term" value="F:cellulose synthase (UDP-forming) activity"/>
    <property type="evidence" value="ECO:0007669"/>
    <property type="project" value="InterPro"/>
</dbReference>
<evidence type="ECO:0000256" key="7">
    <source>
        <dbReference type="ARBA" id="ARBA00023316"/>
    </source>
</evidence>
<evidence type="ECO:0000256" key="8">
    <source>
        <dbReference type="SAM" id="MobiDB-lite"/>
    </source>
</evidence>
<organism evidence="9 10">
    <name type="scientific">Kingdonia uniflora</name>
    <dbReference type="NCBI Taxonomy" id="39325"/>
    <lineage>
        <taxon>Eukaryota</taxon>
        <taxon>Viridiplantae</taxon>
        <taxon>Streptophyta</taxon>
        <taxon>Embryophyta</taxon>
        <taxon>Tracheophyta</taxon>
        <taxon>Spermatophyta</taxon>
        <taxon>Magnoliopsida</taxon>
        <taxon>Ranunculales</taxon>
        <taxon>Circaeasteraceae</taxon>
        <taxon>Kingdonia</taxon>
    </lineage>
</organism>
<evidence type="ECO:0000313" key="10">
    <source>
        <dbReference type="Proteomes" id="UP000541444"/>
    </source>
</evidence>
<dbReference type="GO" id="GO:0016020">
    <property type="term" value="C:membrane"/>
    <property type="evidence" value="ECO:0007669"/>
    <property type="project" value="InterPro"/>
</dbReference>
<dbReference type="GO" id="GO:0071555">
    <property type="term" value="P:cell wall organization"/>
    <property type="evidence" value="ECO:0007669"/>
    <property type="project" value="UniProtKB-KW"/>
</dbReference>
<evidence type="ECO:0000256" key="1">
    <source>
        <dbReference type="ARBA" id="ARBA00004308"/>
    </source>
</evidence>
<comment type="subcellular location">
    <subcellularLocation>
        <location evidence="1">Endomembrane system</location>
    </subcellularLocation>
</comment>
<keyword evidence="3" id="KW-0808">Transferase</keyword>
<keyword evidence="7" id="KW-0961">Cell wall biogenesis/degradation</keyword>
<feature type="compositionally biased region" description="Basic and acidic residues" evidence="8">
    <location>
        <begin position="27"/>
        <end position="43"/>
    </location>
</feature>
<dbReference type="Pfam" id="PF03552">
    <property type="entry name" value="Cellulose_synt"/>
    <property type="match status" value="1"/>
</dbReference>
<gene>
    <name evidence="9" type="ORF">GIB67_024259</name>
</gene>
<dbReference type="OrthoDB" id="1697569at2759"/>
<keyword evidence="6" id="KW-0472">Membrane</keyword>
<evidence type="ECO:0000256" key="6">
    <source>
        <dbReference type="ARBA" id="ARBA00023136"/>
    </source>
</evidence>
<feature type="region of interest" description="Disordered" evidence="8">
    <location>
        <begin position="1"/>
        <end position="43"/>
    </location>
</feature>
<comment type="caution">
    <text evidence="9">The sequence shown here is derived from an EMBL/GenBank/DDBJ whole genome shotgun (WGS) entry which is preliminary data.</text>
</comment>
<reference evidence="9 10" key="1">
    <citation type="journal article" date="2020" name="IScience">
        <title>Genome Sequencing of the Endangered Kingdonia uniflora (Circaeasteraceae, Ranunculales) Reveals Potential Mechanisms of Evolutionary Specialization.</title>
        <authorList>
            <person name="Sun Y."/>
            <person name="Deng T."/>
            <person name="Zhang A."/>
            <person name="Moore M.J."/>
            <person name="Landis J.B."/>
            <person name="Lin N."/>
            <person name="Zhang H."/>
            <person name="Zhang X."/>
            <person name="Huang J."/>
            <person name="Zhang X."/>
            <person name="Sun H."/>
            <person name="Wang H."/>
        </authorList>
    </citation>
    <scope>NUCLEOTIDE SEQUENCE [LARGE SCALE GENOMIC DNA]</scope>
    <source>
        <strain evidence="9">TB1705</strain>
        <tissue evidence="9">Leaf</tissue>
    </source>
</reference>
<keyword evidence="4" id="KW-0812">Transmembrane</keyword>
<evidence type="ECO:0000256" key="5">
    <source>
        <dbReference type="ARBA" id="ARBA00022989"/>
    </source>
</evidence>
<dbReference type="PANTHER" id="PTHR13301">
    <property type="entry name" value="X-BOX TRANSCRIPTION FACTOR-RELATED"/>
    <property type="match status" value="1"/>
</dbReference>
<keyword evidence="10" id="KW-1185">Reference proteome</keyword>
<name>A0A7J7LZV7_9MAGN</name>
<evidence type="ECO:0000256" key="2">
    <source>
        <dbReference type="ARBA" id="ARBA00022676"/>
    </source>
</evidence>
<dbReference type="EMBL" id="JACGCM010001859">
    <property type="protein sequence ID" value="KAF6148084.1"/>
    <property type="molecule type" value="Genomic_DNA"/>
</dbReference>